<name>A0A8K0NFQ7_9HYPO</name>
<dbReference type="EMBL" id="SRPY01000657">
    <property type="protein sequence ID" value="KAG5919670.1"/>
    <property type="molecule type" value="Genomic_DNA"/>
</dbReference>
<dbReference type="PANTHER" id="PTHR43708:SF5">
    <property type="entry name" value="CONSERVED EXPRESSED OXIDOREDUCTASE (EUROFUNG)-RELATED"/>
    <property type="match status" value="1"/>
</dbReference>
<protein>
    <recommendedName>
        <fullName evidence="3">Gfo/Idh/MocA-like oxidoreductase C-terminal domain-containing protein</fullName>
    </recommendedName>
</protein>
<gene>
    <name evidence="4" type="ORF">E4U42_006446</name>
</gene>
<dbReference type="OrthoDB" id="2129491at2759"/>
<dbReference type="AlphaFoldDB" id="A0A8K0NFQ7"/>
<evidence type="ECO:0000256" key="2">
    <source>
        <dbReference type="ARBA" id="ARBA00023002"/>
    </source>
</evidence>
<sequence length="220" mass="24155">DEDRYRPGPPTNWKRHLAIPDGGSALFDLGAHLLDQVYLLFGMPRAVHARLLDQRAAQTDCHNPDAVSAQLVYPDGKLVHVRISALSAETPQPRFWIRGLAGSFRTSGLDPQEDQLRAGMSPLDPAFGRQDPGSMRLLLVDTAQADQPQAQAQPQPQMRDAPVPELPPQTYRAFYAAFAKAVETGSEDHLPVRPSEAIHVLRLLEAVVESAKTGRDVVFA</sequence>
<dbReference type="SUPFAM" id="SSF55347">
    <property type="entry name" value="Glyceraldehyde-3-phosphate dehydrogenase-like, C-terminal domain"/>
    <property type="match status" value="1"/>
</dbReference>
<keyword evidence="5" id="KW-1185">Reference proteome</keyword>
<feature type="domain" description="Gfo/Idh/MocA-like oxidoreductase C-terminal" evidence="3">
    <location>
        <begin position="4"/>
        <end position="217"/>
    </location>
</feature>
<organism evidence="4 5">
    <name type="scientific">Claviceps africana</name>
    <dbReference type="NCBI Taxonomy" id="83212"/>
    <lineage>
        <taxon>Eukaryota</taxon>
        <taxon>Fungi</taxon>
        <taxon>Dikarya</taxon>
        <taxon>Ascomycota</taxon>
        <taxon>Pezizomycotina</taxon>
        <taxon>Sordariomycetes</taxon>
        <taxon>Hypocreomycetidae</taxon>
        <taxon>Hypocreales</taxon>
        <taxon>Clavicipitaceae</taxon>
        <taxon>Claviceps</taxon>
    </lineage>
</organism>
<dbReference type="PANTHER" id="PTHR43708">
    <property type="entry name" value="CONSERVED EXPRESSED OXIDOREDUCTASE (EUROFUNG)"/>
    <property type="match status" value="1"/>
</dbReference>
<evidence type="ECO:0000259" key="3">
    <source>
        <dbReference type="Pfam" id="PF02894"/>
    </source>
</evidence>
<dbReference type="Pfam" id="PF02894">
    <property type="entry name" value="GFO_IDH_MocA_C"/>
    <property type="match status" value="1"/>
</dbReference>
<comment type="similarity">
    <text evidence="1">Belongs to the Gfo/Idh/MocA family.</text>
</comment>
<proteinExistence type="inferred from homology"/>
<evidence type="ECO:0000256" key="1">
    <source>
        <dbReference type="ARBA" id="ARBA00010928"/>
    </source>
</evidence>
<reference evidence="4" key="1">
    <citation type="journal article" date="2020" name="bioRxiv">
        <title>Whole genome comparisons of ergot fungi reveals the divergence and evolution of species within the genus Claviceps are the result of varying mechanisms driving genome evolution and host range expansion.</title>
        <authorList>
            <person name="Wyka S.A."/>
            <person name="Mondo S.J."/>
            <person name="Liu M."/>
            <person name="Dettman J."/>
            <person name="Nalam V."/>
            <person name="Broders K.D."/>
        </authorList>
    </citation>
    <scope>NUCLEOTIDE SEQUENCE</scope>
    <source>
        <strain evidence="4">CCC 489</strain>
    </source>
</reference>
<comment type="caution">
    <text evidence="4">The sequence shown here is derived from an EMBL/GenBank/DDBJ whole genome shotgun (WGS) entry which is preliminary data.</text>
</comment>
<keyword evidence="2" id="KW-0560">Oxidoreductase</keyword>
<dbReference type="Gene3D" id="3.30.360.10">
    <property type="entry name" value="Dihydrodipicolinate Reductase, domain 2"/>
    <property type="match status" value="1"/>
</dbReference>
<dbReference type="Proteomes" id="UP000811619">
    <property type="component" value="Unassembled WGS sequence"/>
</dbReference>
<evidence type="ECO:0000313" key="5">
    <source>
        <dbReference type="Proteomes" id="UP000811619"/>
    </source>
</evidence>
<accession>A0A8K0NFQ7</accession>
<dbReference type="InterPro" id="IPR051317">
    <property type="entry name" value="Gfo/Idh/MocA_oxidoreduct"/>
</dbReference>
<dbReference type="GO" id="GO:0016491">
    <property type="term" value="F:oxidoreductase activity"/>
    <property type="evidence" value="ECO:0007669"/>
    <property type="project" value="UniProtKB-KW"/>
</dbReference>
<dbReference type="InterPro" id="IPR004104">
    <property type="entry name" value="Gfo/Idh/MocA-like_OxRdtase_C"/>
</dbReference>
<feature type="non-terminal residue" evidence="4">
    <location>
        <position position="1"/>
    </location>
</feature>
<evidence type="ECO:0000313" key="4">
    <source>
        <dbReference type="EMBL" id="KAG5919670.1"/>
    </source>
</evidence>